<sequence>MDTNQTMMSVWNAFFASTPSKAETTTSASELISQLFQKMPTPIIPQSPSSLIIPKLIGGCYQCNQTFSSQLEMIHHAVNHYPQIFYSFQSPNQIIKINKKTPLLSNISPSHSKNDVFNMEKQSHFNKNNGSCSSNGVFSGKEQLSYDMCPHCCQTFLSKVEFESHLKDYHSPMQKSSPLLCSVRRKSVKGGKTLVSLPKLAAGSFAGDQFAQTRCCTKCNQLFLSVFDLNLHIGIHNGYSYDCKDCGRCFKSRKCLSIHNKSHRYRKAIMTSDKNDCKEQIARCGQSDKSQEMAPKSEMKETSTNIVNIPFTKKRELSGDELEGCESLIKDNFYLNSFKIDIKRRRYLRGDLRHSKKSFTENSSSRSLSNRFGAKNGFV</sequence>
<accession>A0AC35TXI6</accession>
<protein>
    <submittedName>
        <fullName evidence="2">C2H2-type domain-containing protein</fullName>
    </submittedName>
</protein>
<evidence type="ECO:0000313" key="2">
    <source>
        <dbReference type="WBParaSite" id="RSKR_0000531150.1"/>
    </source>
</evidence>
<name>A0AC35TXI6_9BILA</name>
<reference evidence="2" key="1">
    <citation type="submission" date="2016-11" db="UniProtKB">
        <authorList>
            <consortium name="WormBaseParasite"/>
        </authorList>
    </citation>
    <scope>IDENTIFICATION</scope>
    <source>
        <strain evidence="2">KR3021</strain>
    </source>
</reference>
<dbReference type="WBParaSite" id="RSKR_0000531150.1">
    <property type="protein sequence ID" value="RSKR_0000531150.1"/>
    <property type="gene ID" value="RSKR_0000531150"/>
</dbReference>
<proteinExistence type="predicted"/>
<dbReference type="Proteomes" id="UP000095286">
    <property type="component" value="Unplaced"/>
</dbReference>
<evidence type="ECO:0000313" key="1">
    <source>
        <dbReference type="Proteomes" id="UP000095286"/>
    </source>
</evidence>
<organism evidence="1 2">
    <name type="scientific">Rhabditophanes sp. KR3021</name>
    <dbReference type="NCBI Taxonomy" id="114890"/>
    <lineage>
        <taxon>Eukaryota</taxon>
        <taxon>Metazoa</taxon>
        <taxon>Ecdysozoa</taxon>
        <taxon>Nematoda</taxon>
        <taxon>Chromadorea</taxon>
        <taxon>Rhabditida</taxon>
        <taxon>Tylenchina</taxon>
        <taxon>Panagrolaimomorpha</taxon>
        <taxon>Strongyloidoidea</taxon>
        <taxon>Alloionematidae</taxon>
        <taxon>Rhabditophanes</taxon>
    </lineage>
</organism>